<dbReference type="InterPro" id="IPR016292">
    <property type="entry name" value="Epoxide_hydrolase"/>
</dbReference>
<dbReference type="EMBL" id="JAGFBM010000009">
    <property type="protein sequence ID" value="MBO3086174.1"/>
    <property type="molecule type" value="Genomic_DNA"/>
</dbReference>
<dbReference type="RefSeq" id="WP_208290278.1">
    <property type="nucleotide sequence ID" value="NZ_CP074404.1"/>
</dbReference>
<evidence type="ECO:0000259" key="4">
    <source>
        <dbReference type="Pfam" id="PF06441"/>
    </source>
</evidence>
<keyword evidence="3 5" id="KW-0378">Hydrolase</keyword>
<keyword evidence="6" id="KW-1185">Reference proteome</keyword>
<name>A0ABS3SL08_9CELL</name>
<comment type="caution">
    <text evidence="5">The sequence shown here is derived from an EMBL/GenBank/DDBJ whole genome shotgun (WGS) entry which is preliminary data.</text>
</comment>
<dbReference type="InterPro" id="IPR000639">
    <property type="entry name" value="Epox_hydrolase-like"/>
</dbReference>
<protein>
    <submittedName>
        <fullName evidence="5">Epoxide hydrolase</fullName>
    </submittedName>
</protein>
<gene>
    <name evidence="5" type="ORF">J4035_16140</name>
</gene>
<sequence length="370" mass="40715">MTAEPFAAAVPDEDLRDLRDRLCRTRWPLTLESAGWARGVPVAYLRDLVGHWVDGYDWHRVQARLDTVDQVRTQLDGQTIHALHARSARPDALPLVLTHGWPGSVLEYVDLLGPLTAAGPDAFHVVVPHLPGVGWSAPLSGEGWDHRRVARAWAALMASLGYDRYGAAGGDTGSVVSPELGRVAPQHVVGVHVHGNLDVPQVDPASLTAAEAERLVWAQHRRVTDTGYAALQSTRPHTIGYALADSPVAQLAWIVDKFHDWTDPAVPDPAHAVGRDHLLDLATLLWVTGTGPTSAHLYYENRVATVPERGPDVVPFGHALFPTDPAIRHVDQREHRLVHWTEHERGGHFAALEAPDLLVEDLRTFFRPLR</sequence>
<reference evidence="5 6" key="1">
    <citation type="submission" date="2021-03" db="EMBL/GenBank/DDBJ databases">
        <title>novel species in genus Cellulomonas.</title>
        <authorList>
            <person name="Zhang G."/>
        </authorList>
    </citation>
    <scope>NUCLEOTIDE SEQUENCE [LARGE SCALE GENOMIC DNA]</scope>
    <source>
        <strain evidence="6">zg-ZUI188</strain>
    </source>
</reference>
<dbReference type="InterPro" id="IPR029058">
    <property type="entry name" value="AB_hydrolase_fold"/>
</dbReference>
<dbReference type="Pfam" id="PF06441">
    <property type="entry name" value="EHN"/>
    <property type="match status" value="1"/>
</dbReference>
<proteinExistence type="inferred from homology"/>
<evidence type="ECO:0000256" key="3">
    <source>
        <dbReference type="ARBA" id="ARBA00022801"/>
    </source>
</evidence>
<evidence type="ECO:0000313" key="5">
    <source>
        <dbReference type="EMBL" id="MBO3086174.1"/>
    </source>
</evidence>
<dbReference type="Gene3D" id="3.40.50.1820">
    <property type="entry name" value="alpha/beta hydrolase"/>
    <property type="match status" value="1"/>
</dbReference>
<dbReference type="Proteomes" id="UP000678317">
    <property type="component" value="Unassembled WGS sequence"/>
</dbReference>
<dbReference type="PRINTS" id="PR00412">
    <property type="entry name" value="EPOXHYDRLASE"/>
</dbReference>
<accession>A0ABS3SL08</accession>
<feature type="domain" description="Epoxide hydrolase N-terminal" evidence="4">
    <location>
        <begin position="4"/>
        <end position="108"/>
    </location>
</feature>
<dbReference type="PANTHER" id="PTHR21661:SF35">
    <property type="entry name" value="EPOXIDE HYDROLASE"/>
    <property type="match status" value="1"/>
</dbReference>
<organism evidence="5 6">
    <name type="scientific">Cellulomonas fengjieae</name>
    <dbReference type="NCBI Taxonomy" id="2819978"/>
    <lineage>
        <taxon>Bacteria</taxon>
        <taxon>Bacillati</taxon>
        <taxon>Actinomycetota</taxon>
        <taxon>Actinomycetes</taxon>
        <taxon>Micrococcales</taxon>
        <taxon>Cellulomonadaceae</taxon>
        <taxon>Cellulomonas</taxon>
    </lineage>
</organism>
<dbReference type="PIRSF" id="PIRSF001112">
    <property type="entry name" value="Epoxide_hydrolase"/>
    <property type="match status" value="1"/>
</dbReference>
<dbReference type="SUPFAM" id="SSF53474">
    <property type="entry name" value="alpha/beta-Hydrolases"/>
    <property type="match status" value="1"/>
</dbReference>
<keyword evidence="2" id="KW-0058">Aromatic hydrocarbons catabolism</keyword>
<evidence type="ECO:0000313" key="6">
    <source>
        <dbReference type="Proteomes" id="UP000678317"/>
    </source>
</evidence>
<evidence type="ECO:0000256" key="1">
    <source>
        <dbReference type="ARBA" id="ARBA00010088"/>
    </source>
</evidence>
<dbReference type="PANTHER" id="PTHR21661">
    <property type="entry name" value="EPOXIDE HYDROLASE 1-RELATED"/>
    <property type="match status" value="1"/>
</dbReference>
<dbReference type="GO" id="GO:0016787">
    <property type="term" value="F:hydrolase activity"/>
    <property type="evidence" value="ECO:0007669"/>
    <property type="project" value="UniProtKB-KW"/>
</dbReference>
<comment type="similarity">
    <text evidence="1">Belongs to the peptidase S33 family.</text>
</comment>
<evidence type="ECO:0000256" key="2">
    <source>
        <dbReference type="ARBA" id="ARBA00022797"/>
    </source>
</evidence>
<dbReference type="InterPro" id="IPR010497">
    <property type="entry name" value="Epoxide_hydro_N"/>
</dbReference>